<sequence length="1275" mass="144491">MQNEPIPYGSIIDSTIDSDSGSSNFLDFRSSTRLSERLLLLSSNVDSSLTNAVIQNGLSGSMSDDFFEDPARIEALLKWSAMKNINPLLGAYGGPSCIYPTKYCIIIGTCKGSVLIFTRKQLLVNNLVPQLSNDLSTDYERSSVECVAISSDGTHLAAGYGSGDIFLWNLNISDGVSESTENGSEFTSIKQLKAIIHIKYHKGRVINGLGFIGARHTALVVSDNESDLMYHNGFRSGLWVLTHNSRRILNIANNEKLLRSKTAPSHQGEDSLHMVAILTSCSFAIISTKPRLTTLLVDKLPSIFTDSAIDNCCLNWNKGLTKVAFSIDSEVMVYFLEISESSGSIVSRKEKWKSKEPITSLQWVSEDLLGLLTLSHQFLILDLTDRFKVLAQVDLLTHDLLSPACKHFATSNDELFLSTHYNIEIGKYSTWSETALVNVQRGDYISALKFLASALNPDFPLSKLMKLQKGLSERENQLILPFCNLALASVRFLLRKGSLEDTEIDELLSLILRIVQKFERKDLQMQYVNSLLEEIMNCFSEGKSNIFFDALINAVMEGSITALPPGVFRALLEYYSQQKRTTLLEEIIIMLNPEMLDIDLAVKLCQEHGLFDILIYLWNRIFHDYTSPLIDALYKISDQSQKCVIFNGIEKLDMKKIFDYLTLILTGRKYPQNIPFSSTTEQFNAKVNLYRILFSGTCIELPSKSGIKVYTKSDIKNEPAFPYFNLLLDFNPKRLLAMLNEVFEDSFLNDTGSSYKNDGAQVSRQYIIHVILDIMKERSNSVECALLAIFVSSNISKYPQFISVSNQALEKLVESICGVDYPNLRSDLQRALEALLSIYIPANPEVFITEMKEKRYNQVLFTVYCKLRRFPELFVLVLESQNTQDDYGIDLKNVVETIFNATKSDRSMKRATIQIIERNMASLLSKLGPKDAVALFQNLDTEIHNFVFTLSDELSQLHYLDELFAKPSLSATNDHLSNSYIDLCCKYKDNRRLLPVLKEFPMKKVNFHSILESLIMKRNFEAAGIVHQRLEDYTSVIDDMMHCIRAWFSQQNQDYESLNYYITMAVQAADASKSEREQNWSKLIACLITVYGRLRSAIEQDACKKAMQSVFIKLALSYNSDQETGSRQFWSILTGALENQEVIMRKAHELRALLLDIYTAYNVEEHMSRILLRLVGSFSTELTKRYEKAIQRGSAICNEKCEICGKIIWGIGVDTAVFELWESGMRKSKKEMLNVKVSSIVVFMCGHGFHEQCLKNLGQGNGKYYCLICKTRVII</sequence>
<evidence type="ECO:0000256" key="2">
    <source>
        <dbReference type="ARBA" id="ARBA00022448"/>
    </source>
</evidence>
<dbReference type="Gene3D" id="3.30.40.10">
    <property type="entry name" value="Zinc/RING finger domain, C3HC4 (zinc finger)"/>
    <property type="match status" value="1"/>
</dbReference>
<dbReference type="PROSITE" id="PS50236">
    <property type="entry name" value="CHCR"/>
    <property type="match status" value="1"/>
</dbReference>
<dbReference type="InterPro" id="IPR045111">
    <property type="entry name" value="Vps41/Vps8"/>
</dbReference>
<dbReference type="SUPFAM" id="SSF50978">
    <property type="entry name" value="WD40 repeat-like"/>
    <property type="match status" value="1"/>
</dbReference>
<accession>A0A7H9B666</accession>
<dbReference type="OrthoDB" id="289913at2759"/>
<evidence type="ECO:0000313" key="7">
    <source>
        <dbReference type="EMBL" id="QLG73292.1"/>
    </source>
</evidence>
<dbReference type="GO" id="GO:0034058">
    <property type="term" value="P:endosomal vesicle fusion"/>
    <property type="evidence" value="ECO:0007669"/>
    <property type="project" value="TreeGrafter"/>
</dbReference>
<protein>
    <recommendedName>
        <fullName evidence="6">RING-type domain-containing protein</fullName>
    </recommendedName>
</protein>
<dbReference type="InterPro" id="IPR015943">
    <property type="entry name" value="WD40/YVTN_repeat-like_dom_sf"/>
</dbReference>
<evidence type="ECO:0000256" key="4">
    <source>
        <dbReference type="PROSITE-ProRule" id="PRU00175"/>
    </source>
</evidence>
<reference evidence="7 8" key="1">
    <citation type="submission" date="2020-07" db="EMBL/GenBank/DDBJ databases">
        <title>The yeast mating-type switching endonuclease HO is a domesticated member of an unorthodox homing genetic element family.</title>
        <authorList>
            <person name="Coughlan A.Y."/>
            <person name="Lombardi L."/>
            <person name="Braun-Galleani S."/>
            <person name="Martos A.R."/>
            <person name="Galeote V."/>
            <person name="Bigey F."/>
            <person name="Dequin S."/>
            <person name="Byrne K.P."/>
            <person name="Wolfe K.H."/>
        </authorList>
    </citation>
    <scope>NUCLEOTIDE SEQUENCE [LARGE SCALE GENOMIC DNA]</scope>
    <source>
        <strain evidence="7 8">NRRL Y-6702</strain>
    </source>
</reference>
<dbReference type="AlphaFoldDB" id="A0A7H9B666"/>
<evidence type="ECO:0000256" key="1">
    <source>
        <dbReference type="ARBA" id="ARBA00009422"/>
    </source>
</evidence>
<keyword evidence="4" id="KW-0862">Zinc</keyword>
<keyword evidence="3" id="KW-0653">Protein transport</keyword>
<dbReference type="PROSITE" id="PS50089">
    <property type="entry name" value="ZF_RING_2"/>
    <property type="match status" value="1"/>
</dbReference>
<dbReference type="InterPro" id="IPR013083">
    <property type="entry name" value="Znf_RING/FYVE/PHD"/>
</dbReference>
<proteinExistence type="inferred from homology"/>
<feature type="domain" description="RING-type" evidence="6">
    <location>
        <begin position="1201"/>
        <end position="1270"/>
    </location>
</feature>
<dbReference type="GO" id="GO:0008270">
    <property type="term" value="F:zinc ion binding"/>
    <property type="evidence" value="ECO:0007669"/>
    <property type="project" value="UniProtKB-KW"/>
</dbReference>
<dbReference type="GO" id="GO:0098588">
    <property type="term" value="C:bounding membrane of organelle"/>
    <property type="evidence" value="ECO:0007669"/>
    <property type="project" value="UniProtKB-ARBA"/>
</dbReference>
<evidence type="ECO:0000313" key="8">
    <source>
        <dbReference type="Proteomes" id="UP000509704"/>
    </source>
</evidence>
<dbReference type="GO" id="GO:0030897">
    <property type="term" value="C:HOPS complex"/>
    <property type="evidence" value="ECO:0007669"/>
    <property type="project" value="TreeGrafter"/>
</dbReference>
<dbReference type="GeneID" id="59237034"/>
<dbReference type="EMBL" id="CP058608">
    <property type="protein sequence ID" value="QLG73292.1"/>
    <property type="molecule type" value="Genomic_DNA"/>
</dbReference>
<dbReference type="SMART" id="SM00184">
    <property type="entry name" value="RING"/>
    <property type="match status" value="1"/>
</dbReference>
<keyword evidence="4" id="KW-0863">Zinc-finger</keyword>
<keyword evidence="2" id="KW-0813">Transport</keyword>
<dbReference type="RefSeq" id="XP_037145019.1">
    <property type="nucleotide sequence ID" value="XM_037289124.1"/>
</dbReference>
<dbReference type="GO" id="GO:0005770">
    <property type="term" value="C:late endosome"/>
    <property type="evidence" value="ECO:0007669"/>
    <property type="project" value="TreeGrafter"/>
</dbReference>
<dbReference type="Pfam" id="PF12816">
    <property type="entry name" value="TPR_Vps8"/>
    <property type="match status" value="1"/>
</dbReference>
<dbReference type="Pfam" id="PF23413">
    <property type="entry name" value="zf_RING_Vps8_fungal"/>
    <property type="match status" value="1"/>
</dbReference>
<organism evidence="7 8">
    <name type="scientific">Zygotorulaspora mrakii</name>
    <name type="common">Zygosaccharomyces mrakii</name>
    <dbReference type="NCBI Taxonomy" id="42260"/>
    <lineage>
        <taxon>Eukaryota</taxon>
        <taxon>Fungi</taxon>
        <taxon>Dikarya</taxon>
        <taxon>Ascomycota</taxon>
        <taxon>Saccharomycotina</taxon>
        <taxon>Saccharomycetes</taxon>
        <taxon>Saccharomycetales</taxon>
        <taxon>Saccharomycetaceae</taxon>
        <taxon>Zygotorulaspora</taxon>
    </lineage>
</organism>
<dbReference type="InterPro" id="IPR036322">
    <property type="entry name" value="WD40_repeat_dom_sf"/>
</dbReference>
<dbReference type="InterPro" id="IPR001841">
    <property type="entry name" value="Znf_RING"/>
</dbReference>
<dbReference type="GO" id="GO:0006623">
    <property type="term" value="P:protein targeting to vacuole"/>
    <property type="evidence" value="ECO:0007669"/>
    <property type="project" value="InterPro"/>
</dbReference>
<feature type="repeat" description="CHCR" evidence="5">
    <location>
        <begin position="523"/>
        <end position="673"/>
    </location>
</feature>
<dbReference type="InterPro" id="IPR025941">
    <property type="entry name" value="Vps8_central_dom"/>
</dbReference>
<name>A0A7H9B666_ZYGMR</name>
<dbReference type="PANTHER" id="PTHR12616">
    <property type="entry name" value="VACUOLAR PROTEIN SORTING VPS41"/>
    <property type="match status" value="1"/>
</dbReference>
<dbReference type="Proteomes" id="UP000509704">
    <property type="component" value="Chromosome 5"/>
</dbReference>
<keyword evidence="8" id="KW-1185">Reference proteome</keyword>
<dbReference type="KEGG" id="zmk:HG535_0E03760"/>
<comment type="similarity">
    <text evidence="1">Belongs to the VPS8 family.</text>
</comment>
<dbReference type="Gene3D" id="2.130.10.10">
    <property type="entry name" value="YVTN repeat-like/Quinoprotein amine dehydrogenase"/>
    <property type="match status" value="1"/>
</dbReference>
<evidence type="ECO:0000259" key="6">
    <source>
        <dbReference type="PROSITE" id="PS50089"/>
    </source>
</evidence>
<evidence type="ECO:0000256" key="5">
    <source>
        <dbReference type="PROSITE-ProRule" id="PRU01006"/>
    </source>
</evidence>
<dbReference type="Pfam" id="PF23410">
    <property type="entry name" value="Beta-prop_VPS8"/>
    <property type="match status" value="1"/>
</dbReference>
<gene>
    <name evidence="7" type="ORF">HG535_0E03760</name>
</gene>
<dbReference type="PANTHER" id="PTHR12616:SF8">
    <property type="entry name" value="VACUOLAR PROTEIN SORTING-ASSOCIATED PROTEIN 8 HOMOLOG"/>
    <property type="match status" value="1"/>
</dbReference>
<evidence type="ECO:0000256" key="3">
    <source>
        <dbReference type="ARBA" id="ARBA00022927"/>
    </source>
</evidence>
<keyword evidence="4" id="KW-0479">Metal-binding</keyword>
<dbReference type="InterPro" id="IPR000547">
    <property type="entry name" value="Clathrin_H-chain/VPS_repeat"/>
</dbReference>